<name>A0ABT6N4S7_9SPHN</name>
<dbReference type="SMART" id="SM00862">
    <property type="entry name" value="Trans_reg_C"/>
    <property type="match status" value="1"/>
</dbReference>
<dbReference type="RefSeq" id="WP_281045439.1">
    <property type="nucleotide sequence ID" value="NZ_JARYGZ010000002.1"/>
</dbReference>
<evidence type="ECO:0000313" key="10">
    <source>
        <dbReference type="EMBL" id="MDH7640083.1"/>
    </source>
</evidence>
<dbReference type="InterPro" id="IPR039420">
    <property type="entry name" value="WalR-like"/>
</dbReference>
<dbReference type="PROSITE" id="PS51755">
    <property type="entry name" value="OMPR_PHOB"/>
    <property type="match status" value="1"/>
</dbReference>
<feature type="domain" description="OmpR/PhoB-type" evidence="9">
    <location>
        <begin position="140"/>
        <end position="236"/>
    </location>
</feature>
<dbReference type="InterPro" id="IPR001789">
    <property type="entry name" value="Sig_transdc_resp-reg_receiver"/>
</dbReference>
<dbReference type="PANTHER" id="PTHR48111:SF4">
    <property type="entry name" value="DNA-BINDING DUAL TRANSCRIPTIONAL REGULATOR OMPR"/>
    <property type="match status" value="1"/>
</dbReference>
<accession>A0ABT6N4S7</accession>
<evidence type="ECO:0000256" key="7">
    <source>
        <dbReference type="PROSITE-ProRule" id="PRU01091"/>
    </source>
</evidence>
<organism evidence="10 11">
    <name type="scientific">Sphingomonas oryzagri</name>
    <dbReference type="NCBI Taxonomy" id="3042314"/>
    <lineage>
        <taxon>Bacteria</taxon>
        <taxon>Pseudomonadati</taxon>
        <taxon>Pseudomonadota</taxon>
        <taxon>Alphaproteobacteria</taxon>
        <taxon>Sphingomonadales</taxon>
        <taxon>Sphingomonadaceae</taxon>
        <taxon>Sphingomonas</taxon>
    </lineage>
</organism>
<dbReference type="CDD" id="cd00383">
    <property type="entry name" value="trans_reg_C"/>
    <property type="match status" value="1"/>
</dbReference>
<dbReference type="Pfam" id="PF00072">
    <property type="entry name" value="Response_reg"/>
    <property type="match status" value="1"/>
</dbReference>
<evidence type="ECO:0000259" key="8">
    <source>
        <dbReference type="PROSITE" id="PS50110"/>
    </source>
</evidence>
<evidence type="ECO:0000256" key="3">
    <source>
        <dbReference type="ARBA" id="ARBA00023015"/>
    </source>
</evidence>
<keyword evidence="4 7" id="KW-0238">DNA-binding</keyword>
<evidence type="ECO:0000256" key="6">
    <source>
        <dbReference type="PROSITE-ProRule" id="PRU00169"/>
    </source>
</evidence>
<evidence type="ECO:0000256" key="5">
    <source>
        <dbReference type="ARBA" id="ARBA00023163"/>
    </source>
</evidence>
<dbReference type="PANTHER" id="PTHR48111">
    <property type="entry name" value="REGULATOR OF RPOS"/>
    <property type="match status" value="1"/>
</dbReference>
<dbReference type="Gene3D" id="3.40.50.2300">
    <property type="match status" value="1"/>
</dbReference>
<feature type="modified residue" description="4-aspartylphosphate" evidence="6">
    <location>
        <position position="57"/>
    </location>
</feature>
<dbReference type="SUPFAM" id="SSF46894">
    <property type="entry name" value="C-terminal effector domain of the bipartite response regulators"/>
    <property type="match status" value="1"/>
</dbReference>
<feature type="DNA-binding region" description="OmpR/PhoB-type" evidence="7">
    <location>
        <begin position="140"/>
        <end position="236"/>
    </location>
</feature>
<gene>
    <name evidence="10" type="ORF">QGN17_15200</name>
</gene>
<protein>
    <submittedName>
        <fullName evidence="10">Response regulator</fullName>
    </submittedName>
</protein>
<keyword evidence="3" id="KW-0805">Transcription regulation</keyword>
<proteinExistence type="predicted"/>
<dbReference type="InterPro" id="IPR036388">
    <property type="entry name" value="WH-like_DNA-bd_sf"/>
</dbReference>
<dbReference type="Proteomes" id="UP001160625">
    <property type="component" value="Unassembled WGS sequence"/>
</dbReference>
<keyword evidence="2" id="KW-0902">Two-component regulatory system</keyword>
<evidence type="ECO:0000313" key="11">
    <source>
        <dbReference type="Proteomes" id="UP001160625"/>
    </source>
</evidence>
<dbReference type="SMART" id="SM00448">
    <property type="entry name" value="REC"/>
    <property type="match status" value="1"/>
</dbReference>
<keyword evidence="11" id="KW-1185">Reference proteome</keyword>
<dbReference type="SUPFAM" id="SSF52172">
    <property type="entry name" value="CheY-like"/>
    <property type="match status" value="1"/>
</dbReference>
<reference evidence="10" key="1">
    <citation type="submission" date="2023-04" db="EMBL/GenBank/DDBJ databases">
        <title>Sphingomonas sp. MAHUQ-71 isolated from rice field.</title>
        <authorList>
            <person name="Huq M.A."/>
        </authorList>
    </citation>
    <scope>NUCLEOTIDE SEQUENCE</scope>
    <source>
        <strain evidence="10">MAHUQ-71</strain>
    </source>
</reference>
<dbReference type="Gene3D" id="1.10.10.10">
    <property type="entry name" value="Winged helix-like DNA-binding domain superfamily/Winged helix DNA-binding domain"/>
    <property type="match status" value="1"/>
</dbReference>
<evidence type="ECO:0000256" key="4">
    <source>
        <dbReference type="ARBA" id="ARBA00023125"/>
    </source>
</evidence>
<dbReference type="EMBL" id="JARYGZ010000002">
    <property type="protein sequence ID" value="MDH7640083.1"/>
    <property type="molecule type" value="Genomic_DNA"/>
</dbReference>
<dbReference type="InterPro" id="IPR016032">
    <property type="entry name" value="Sig_transdc_resp-reg_C-effctor"/>
</dbReference>
<evidence type="ECO:0000259" key="9">
    <source>
        <dbReference type="PROSITE" id="PS51755"/>
    </source>
</evidence>
<keyword evidence="5" id="KW-0804">Transcription</keyword>
<feature type="domain" description="Response regulatory" evidence="8">
    <location>
        <begin position="8"/>
        <end position="121"/>
    </location>
</feature>
<evidence type="ECO:0000256" key="1">
    <source>
        <dbReference type="ARBA" id="ARBA00022553"/>
    </source>
</evidence>
<evidence type="ECO:0000256" key="2">
    <source>
        <dbReference type="ARBA" id="ARBA00023012"/>
    </source>
</evidence>
<sequence length="241" mass="26933">MNDPVPPRLLVVDDDADLRELIAGFLRDHHIDVETAADAEGMDAALARQRYDCVILDLMMPGEDGLSVLRRMRGRDRTPVIMLSAMGEDVDRIVGLEVGADDYLSKPCNPRELLARVRALLRRTTRGDEVLHVPGAGGGTPRRRFGDWSLDLVERTLFRQGYPASPLTDAEFRVMTAFLDRPQRVLSRDTLIELAKGSDADVFDRAIDVTISRLRKKLGPGDPIRTIRNEGYMLSLKPEEG</sequence>
<comment type="caution">
    <text evidence="10">The sequence shown here is derived from an EMBL/GenBank/DDBJ whole genome shotgun (WGS) entry which is preliminary data.</text>
</comment>
<dbReference type="PROSITE" id="PS50110">
    <property type="entry name" value="RESPONSE_REGULATORY"/>
    <property type="match status" value="1"/>
</dbReference>
<dbReference type="Gene3D" id="6.10.250.690">
    <property type="match status" value="1"/>
</dbReference>
<dbReference type="Pfam" id="PF00486">
    <property type="entry name" value="Trans_reg_C"/>
    <property type="match status" value="1"/>
</dbReference>
<dbReference type="InterPro" id="IPR001867">
    <property type="entry name" value="OmpR/PhoB-type_DNA-bd"/>
</dbReference>
<dbReference type="InterPro" id="IPR011006">
    <property type="entry name" value="CheY-like_superfamily"/>
</dbReference>
<keyword evidence="1 6" id="KW-0597">Phosphoprotein</keyword>